<feature type="transmembrane region" description="Helical" evidence="2">
    <location>
        <begin position="787"/>
        <end position="805"/>
    </location>
</feature>
<reference evidence="4" key="1">
    <citation type="submission" date="2022-05" db="EMBL/GenBank/DDBJ databases">
        <title>Complete genome sequence of toluene-degrading Gulosibacter sediminis strain ACHW.36C.</title>
        <authorList>
            <person name="Wai A.C."/>
            <person name="Lai G.K."/>
            <person name="Griffin S.D."/>
            <person name="Leung F.C."/>
        </authorList>
    </citation>
    <scope>NUCLEOTIDE SEQUENCE [LARGE SCALE GENOMIC DNA]</scope>
    <source>
        <strain evidence="4">ACHW.36C</strain>
    </source>
</reference>
<feature type="compositionally biased region" description="Pro residues" evidence="1">
    <location>
        <begin position="410"/>
        <end position="426"/>
    </location>
</feature>
<evidence type="ECO:0000256" key="3">
    <source>
        <dbReference type="SAM" id="SignalP"/>
    </source>
</evidence>
<evidence type="ECO:0000313" key="4">
    <source>
        <dbReference type="EMBL" id="UQN14396.1"/>
    </source>
</evidence>
<feature type="compositionally biased region" description="Acidic residues" evidence="1">
    <location>
        <begin position="740"/>
        <end position="750"/>
    </location>
</feature>
<feature type="region of interest" description="Disordered" evidence="1">
    <location>
        <begin position="690"/>
        <end position="774"/>
    </location>
</feature>
<evidence type="ECO:0000256" key="2">
    <source>
        <dbReference type="SAM" id="Phobius"/>
    </source>
</evidence>
<dbReference type="EMBL" id="CP097160">
    <property type="protein sequence ID" value="UQN14396.1"/>
    <property type="molecule type" value="Genomic_DNA"/>
</dbReference>
<keyword evidence="3" id="KW-0732">Signal</keyword>
<feature type="compositionally biased region" description="Low complexity" evidence="1">
    <location>
        <begin position="697"/>
        <end position="739"/>
    </location>
</feature>
<gene>
    <name evidence="4" type="ORF">M3M28_10095</name>
</gene>
<feature type="compositionally biased region" description="Low complexity" evidence="1">
    <location>
        <begin position="541"/>
        <end position="578"/>
    </location>
</feature>
<evidence type="ECO:0000256" key="1">
    <source>
        <dbReference type="SAM" id="MobiDB-lite"/>
    </source>
</evidence>
<evidence type="ECO:0008006" key="5">
    <source>
        <dbReference type="Google" id="ProtNLM"/>
    </source>
</evidence>
<organism evidence="4">
    <name type="scientific">Gulosibacter sediminis</name>
    <dbReference type="NCBI Taxonomy" id="1729695"/>
    <lineage>
        <taxon>Bacteria</taxon>
        <taxon>Bacillati</taxon>
        <taxon>Actinomycetota</taxon>
        <taxon>Actinomycetes</taxon>
        <taxon>Micrococcales</taxon>
        <taxon>Microbacteriaceae</taxon>
        <taxon>Gulosibacter</taxon>
    </lineage>
</organism>
<keyword evidence="2" id="KW-1133">Transmembrane helix</keyword>
<proteinExistence type="predicted"/>
<name>A0ABY4MYD0_9MICO</name>
<keyword evidence="2" id="KW-0472">Membrane</keyword>
<feature type="chain" id="PRO_5045267698" description="Gram-positive cocci surface proteins LPxTG domain-containing protein" evidence="3">
    <location>
        <begin position="34"/>
        <end position="812"/>
    </location>
</feature>
<feature type="compositionally biased region" description="Low complexity" evidence="1">
    <location>
        <begin position="394"/>
        <end position="409"/>
    </location>
</feature>
<feature type="region of interest" description="Disordered" evidence="1">
    <location>
        <begin position="394"/>
        <end position="435"/>
    </location>
</feature>
<sequence length="812" mass="84665">MKNLVKILSGVAAAALAATGLVLGVGSAQQADAANAANFNPGYIVSDAQFYNDNAMTAAQVQTFLTQKGGNCTNNCLKDYKVTTQSMAATSRCDAYQGKTNQSAAEIIYNVAKACNISQKTLLVLLEKETSLVTIDYPANWRYDRAMGYYCPDDPARPGWCAPQYGGFFNQVYNSAAQYQRYAQSPNSWNYVAGRTNNILYNPSASCGSGPVYIQNQATAALYIYTPYQPNRAALNNLYGTGDSCSAYGNRNFWRLWTDWFGSPTAPITDDEPAVEPSPTPTPAANKPQATLDSVKVNSDQTVSLRGWAFDADTPNDSIRVHVYIDGKPYKSIAADQARADVNKAYSVLKTDNVGFNYTTNALSAGEHTIKLYAINVGSGSNTVIATKTVTVKAPTSTPKPTATATPKPTATPTPTPTATPTPTSTPKPAVNKPKATLDSIKVNANQTVSLRGWAFDADTPTSSIRVHIYIDGKGYKSIAADVKRSDVNKAYAVLKTDNVGFNYTTGALSAGEHKITMYAINVGSGSNTVIASQTVTVKAPAATAKPTATATPKPTDTATPKPTATATPKPTSTRTPTNSVKRPLTVIPSGFAPSVKDLTADAKGGIEAPGTVAPGDTIVVSVPEAKIGSTVTAVAFSEPQELGDLTITEDSTVAIEVPADFPEGDHRLAIYDDEGEILGWQDVTVAAAADEPEPAPAASEPATETETGTTEPGTTEAATPAADPVATTSPGASASTEVEASDEDSDEQESTTAPLSVIPPANGGNSAPQADTGGLAVTGPANVTPIIAIVALGVAAGLGLLILARRDRMDA</sequence>
<accession>A0ABY4MYD0</accession>
<protein>
    <recommendedName>
        <fullName evidence="5">Gram-positive cocci surface proteins LPxTG domain-containing protein</fullName>
    </recommendedName>
</protein>
<feature type="signal peptide" evidence="3">
    <location>
        <begin position="1"/>
        <end position="33"/>
    </location>
</feature>
<feature type="region of interest" description="Disordered" evidence="1">
    <location>
        <begin position="541"/>
        <end position="587"/>
    </location>
</feature>
<keyword evidence="2" id="KW-0812">Transmembrane</keyword>
<feature type="region of interest" description="Disordered" evidence="1">
    <location>
        <begin position="267"/>
        <end position="289"/>
    </location>
</feature>